<gene>
    <name evidence="7" type="ORF">BDEG_24633</name>
</gene>
<evidence type="ECO:0000259" key="6">
    <source>
        <dbReference type="SMART" id="SM00704"/>
    </source>
</evidence>
<organism evidence="7 8">
    <name type="scientific">Batrachochytrium dendrobatidis (strain JEL423)</name>
    <dbReference type="NCBI Taxonomy" id="403673"/>
    <lineage>
        <taxon>Eukaryota</taxon>
        <taxon>Fungi</taxon>
        <taxon>Fungi incertae sedis</taxon>
        <taxon>Chytridiomycota</taxon>
        <taxon>Chytridiomycota incertae sedis</taxon>
        <taxon>Chytridiomycetes</taxon>
        <taxon>Rhizophydiales</taxon>
        <taxon>Rhizophydiales incertae sedis</taxon>
        <taxon>Batrachochytrium</taxon>
    </lineage>
</organism>
<evidence type="ECO:0000313" key="8">
    <source>
        <dbReference type="Proteomes" id="UP000077115"/>
    </source>
</evidence>
<comment type="cofactor">
    <cofactor evidence="5">
        <name>[2Fe-2S] cluster</name>
        <dbReference type="ChEBI" id="CHEBI:190135"/>
    </cofactor>
</comment>
<sequence length="158" mass="17356">MDDSSNQSLCAGQSSEDIESCGFKTTCSRSCLKPCVPTYSPVNIKNIKVGSVYQWCTCGLSKTQPWCDNTHIGTGFKPLKWIAPGTKKDGKPQQIYSICACKYTTDPPYCDASHIHLPMQYIKAQRECIKDHANIKKMCTACGFKASELKANEPSGST</sequence>
<keyword evidence="4" id="KW-0411">Iron-sulfur</keyword>
<dbReference type="GO" id="GO:0046872">
    <property type="term" value="F:metal ion binding"/>
    <property type="evidence" value="ECO:0007669"/>
    <property type="project" value="UniProtKB-KW"/>
</dbReference>
<reference evidence="7 8" key="2">
    <citation type="submission" date="2016-05" db="EMBL/GenBank/DDBJ databases">
        <title>Lineage-specific infection strategies underlie the spectrum of fungal disease in amphibians.</title>
        <authorList>
            <person name="Cuomo C.A."/>
            <person name="Farrer R.A."/>
            <person name="James T."/>
            <person name="Longcore J."/>
            <person name="Birren B."/>
        </authorList>
    </citation>
    <scope>NUCLEOTIDE SEQUENCE [LARGE SCALE GENOMIC DNA]</scope>
    <source>
        <strain evidence="7 8">JEL423</strain>
    </source>
</reference>
<proteinExistence type="predicted"/>
<accession>A0A177WLJ4</accession>
<dbReference type="AlphaFoldDB" id="A0A177WLJ4"/>
<keyword evidence="3" id="KW-0408">Iron</keyword>
<evidence type="ECO:0000256" key="5">
    <source>
        <dbReference type="ARBA" id="ARBA00034078"/>
    </source>
</evidence>
<dbReference type="Gene3D" id="3.40.5.90">
    <property type="entry name" value="CDGSH iron-sulfur domain, mitoNEET-type"/>
    <property type="match status" value="2"/>
</dbReference>
<evidence type="ECO:0000256" key="2">
    <source>
        <dbReference type="ARBA" id="ARBA00022723"/>
    </source>
</evidence>
<dbReference type="InterPro" id="IPR042216">
    <property type="entry name" value="MitoNEET_CISD"/>
</dbReference>
<dbReference type="OrthoDB" id="15717at2759"/>
<dbReference type="PANTHER" id="PTHR46491">
    <property type="entry name" value="CDGSH IRON SULFUR DOMAIN PROTEIN HOMOLOG"/>
    <property type="match status" value="1"/>
</dbReference>
<feature type="domain" description="Iron-binding zinc finger CDGSH type" evidence="6">
    <location>
        <begin position="86"/>
        <end position="120"/>
    </location>
</feature>
<evidence type="ECO:0000256" key="4">
    <source>
        <dbReference type="ARBA" id="ARBA00023014"/>
    </source>
</evidence>
<dbReference type="VEuPathDB" id="FungiDB:BDEG_24633"/>
<evidence type="ECO:0000256" key="1">
    <source>
        <dbReference type="ARBA" id="ARBA00022714"/>
    </source>
</evidence>
<feature type="domain" description="Iron-binding zinc finger CDGSH type" evidence="6">
    <location>
        <begin position="39"/>
        <end position="77"/>
    </location>
</feature>
<dbReference type="Pfam" id="PF09360">
    <property type="entry name" value="zf-CDGSH"/>
    <property type="match status" value="1"/>
</dbReference>
<dbReference type="EMBL" id="DS022305">
    <property type="protein sequence ID" value="OAJ40963.1"/>
    <property type="molecule type" value="Genomic_DNA"/>
</dbReference>
<dbReference type="InterPro" id="IPR018967">
    <property type="entry name" value="FeS-contain_CDGSH-typ"/>
</dbReference>
<reference evidence="7 8" key="1">
    <citation type="submission" date="2006-10" db="EMBL/GenBank/DDBJ databases">
        <title>The Genome Sequence of Batrachochytrium dendrobatidis JEL423.</title>
        <authorList>
            <consortium name="The Broad Institute Genome Sequencing Platform"/>
            <person name="Birren B."/>
            <person name="Lander E."/>
            <person name="Galagan J."/>
            <person name="Cuomo C."/>
            <person name="Devon K."/>
            <person name="Jaffe D."/>
            <person name="Butler J."/>
            <person name="Alvarez P."/>
            <person name="Gnerre S."/>
            <person name="Grabherr M."/>
            <person name="Kleber M."/>
            <person name="Mauceli E."/>
            <person name="Brockman W."/>
            <person name="Young S."/>
            <person name="LaButti K."/>
            <person name="Sykes S."/>
            <person name="DeCaprio D."/>
            <person name="Crawford M."/>
            <person name="Koehrsen M."/>
            <person name="Engels R."/>
            <person name="Montgomery P."/>
            <person name="Pearson M."/>
            <person name="Howarth C."/>
            <person name="Larson L."/>
            <person name="White J."/>
            <person name="O'Leary S."/>
            <person name="Kodira C."/>
            <person name="Zeng Q."/>
            <person name="Yandava C."/>
            <person name="Alvarado L."/>
            <person name="Longcore J."/>
            <person name="James T."/>
        </authorList>
    </citation>
    <scope>NUCLEOTIDE SEQUENCE [LARGE SCALE GENOMIC DNA]</scope>
    <source>
        <strain evidence="7 8">JEL423</strain>
    </source>
</reference>
<dbReference type="eggNOG" id="KOG4605">
    <property type="taxonomic scope" value="Eukaryota"/>
</dbReference>
<dbReference type="GO" id="GO:0005739">
    <property type="term" value="C:mitochondrion"/>
    <property type="evidence" value="ECO:0007669"/>
    <property type="project" value="TreeGrafter"/>
</dbReference>
<keyword evidence="1" id="KW-0001">2Fe-2S</keyword>
<evidence type="ECO:0000313" key="7">
    <source>
        <dbReference type="EMBL" id="OAJ40963.1"/>
    </source>
</evidence>
<protein>
    <recommendedName>
        <fullName evidence="6">Iron-binding zinc finger CDGSH type domain-containing protein</fullName>
    </recommendedName>
</protein>
<dbReference type="Proteomes" id="UP000077115">
    <property type="component" value="Unassembled WGS sequence"/>
</dbReference>
<keyword evidence="2" id="KW-0479">Metal-binding</keyword>
<dbReference type="STRING" id="403673.A0A177WLJ4"/>
<dbReference type="InterPro" id="IPR052950">
    <property type="entry name" value="CISD"/>
</dbReference>
<evidence type="ECO:0000256" key="3">
    <source>
        <dbReference type="ARBA" id="ARBA00023004"/>
    </source>
</evidence>
<dbReference type="GO" id="GO:0051537">
    <property type="term" value="F:2 iron, 2 sulfur cluster binding"/>
    <property type="evidence" value="ECO:0007669"/>
    <property type="project" value="UniProtKB-KW"/>
</dbReference>
<dbReference type="PANTHER" id="PTHR46491:SF3">
    <property type="entry name" value="CDGSH IRON-SULFUR DOMAIN-CONTAINING PROTEIN 3, MITOCHONDRIAL"/>
    <property type="match status" value="1"/>
</dbReference>
<name>A0A177WLJ4_BATDL</name>
<dbReference type="SMART" id="SM00704">
    <property type="entry name" value="ZnF_CDGSH"/>
    <property type="match status" value="2"/>
</dbReference>